<proteinExistence type="predicted"/>
<protein>
    <recommendedName>
        <fullName evidence="4">DUF485 domain-containing protein</fullName>
    </recommendedName>
</protein>
<name>A0A3N0HWX5_9FIRM</name>
<dbReference type="AlphaFoldDB" id="A0A3N0HWX5"/>
<dbReference type="Proteomes" id="UP000276568">
    <property type="component" value="Unassembled WGS sequence"/>
</dbReference>
<feature type="transmembrane region" description="Helical" evidence="1">
    <location>
        <begin position="29"/>
        <end position="49"/>
    </location>
</feature>
<comment type="caution">
    <text evidence="2">The sequence shown here is derived from an EMBL/GenBank/DDBJ whole genome shotgun (WGS) entry which is preliminary data.</text>
</comment>
<keyword evidence="3" id="KW-1185">Reference proteome</keyword>
<organism evidence="2 3">
    <name type="scientific">Absicoccus porci</name>
    <dbReference type="NCBI Taxonomy" id="2486576"/>
    <lineage>
        <taxon>Bacteria</taxon>
        <taxon>Bacillati</taxon>
        <taxon>Bacillota</taxon>
        <taxon>Erysipelotrichia</taxon>
        <taxon>Erysipelotrichales</taxon>
        <taxon>Erysipelotrichaceae</taxon>
        <taxon>Absicoccus</taxon>
    </lineage>
</organism>
<evidence type="ECO:0008006" key="4">
    <source>
        <dbReference type="Google" id="ProtNLM"/>
    </source>
</evidence>
<sequence>MSKLSHKEREQLATIIDQENAMLKRVRRIIRWETILLVIFVILYIWGAYITNDAFLPNISPGLKVVFRWIGLIGTIVFVVLMILSFISYRNGRRGLLAKIDLYQGKEEK</sequence>
<gene>
    <name evidence="2" type="ORF">EDX97_11175</name>
</gene>
<evidence type="ECO:0000313" key="2">
    <source>
        <dbReference type="EMBL" id="RNM29177.1"/>
    </source>
</evidence>
<dbReference type="OrthoDB" id="1768594at2"/>
<dbReference type="EMBL" id="RJQC01000005">
    <property type="protein sequence ID" value="RNM29177.1"/>
    <property type="molecule type" value="Genomic_DNA"/>
</dbReference>
<dbReference type="RefSeq" id="WP_128521225.1">
    <property type="nucleotide sequence ID" value="NZ_CAUWBR010000001.1"/>
</dbReference>
<feature type="transmembrane region" description="Helical" evidence="1">
    <location>
        <begin position="69"/>
        <end position="89"/>
    </location>
</feature>
<reference evidence="2 3" key="1">
    <citation type="submission" date="2018-11" db="EMBL/GenBank/DDBJ databases">
        <title>Clostridium sp. nov., a member of the family Erysipelotrichaceae isolated from pig faeces.</title>
        <authorList>
            <person name="Chang Y.-H."/>
        </authorList>
    </citation>
    <scope>NUCLEOTIDE SEQUENCE [LARGE SCALE GENOMIC DNA]</scope>
    <source>
        <strain evidence="2 3">YH-panp20</strain>
    </source>
</reference>
<keyword evidence="1" id="KW-1133">Transmembrane helix</keyword>
<keyword evidence="1" id="KW-0472">Membrane</keyword>
<evidence type="ECO:0000256" key="1">
    <source>
        <dbReference type="SAM" id="Phobius"/>
    </source>
</evidence>
<accession>A0A3N0HWX5</accession>
<evidence type="ECO:0000313" key="3">
    <source>
        <dbReference type="Proteomes" id="UP000276568"/>
    </source>
</evidence>
<keyword evidence="1" id="KW-0812">Transmembrane</keyword>